<dbReference type="InterPro" id="IPR006315">
    <property type="entry name" value="OM_autotransptr_brl_dom"/>
</dbReference>
<dbReference type="EMBL" id="FPKR01000003">
    <property type="protein sequence ID" value="SFZ73926.1"/>
    <property type="molecule type" value="Genomic_DNA"/>
</dbReference>
<evidence type="ECO:0000256" key="1">
    <source>
        <dbReference type="ARBA" id="ARBA00004442"/>
    </source>
</evidence>
<feature type="signal peptide" evidence="3">
    <location>
        <begin position="1"/>
        <end position="24"/>
    </location>
</feature>
<comment type="subcellular location">
    <subcellularLocation>
        <location evidence="1">Cell outer membrane</location>
    </subcellularLocation>
</comment>
<accession>A0A1K2HAY5</accession>
<keyword evidence="6" id="KW-1185">Reference proteome</keyword>
<organism evidence="5 6">
    <name type="scientific">Chitinimonas taiwanensis DSM 18899</name>
    <dbReference type="NCBI Taxonomy" id="1121279"/>
    <lineage>
        <taxon>Bacteria</taxon>
        <taxon>Pseudomonadati</taxon>
        <taxon>Pseudomonadota</taxon>
        <taxon>Betaproteobacteria</taxon>
        <taxon>Neisseriales</taxon>
        <taxon>Chitinibacteraceae</taxon>
        <taxon>Chitinimonas</taxon>
    </lineage>
</organism>
<dbReference type="AlphaFoldDB" id="A0A1K2HAY5"/>
<proteinExistence type="predicted"/>
<dbReference type="OrthoDB" id="9130661at2"/>
<gene>
    <name evidence="5" type="ORF">SAMN02745887_01038</name>
</gene>
<dbReference type="Gene3D" id="2.40.160.20">
    <property type="match status" value="1"/>
</dbReference>
<sequence length="164" mass="17271">MTMTKQTIALSALIAGLSAVPAMADASTGAYVFGQTTHARETEGKKDVANGLGAGVGYRFTENIALEGGYTGLKDRDNGMADQSANIRAVGILPVTEQIEVFGKVGYARTGTTLGNHAKDGLTAGVGASYALDKNWAIRADYDRLKDNGEQRINAYSAGVQYKF</sequence>
<dbReference type="RefSeq" id="WP_072427561.1">
    <property type="nucleotide sequence ID" value="NZ_FPKR01000003.1"/>
</dbReference>
<name>A0A1K2HAY5_9NEIS</name>
<dbReference type="GO" id="GO:0009279">
    <property type="term" value="C:cell outer membrane"/>
    <property type="evidence" value="ECO:0007669"/>
    <property type="project" value="UniProtKB-SubCell"/>
</dbReference>
<evidence type="ECO:0000256" key="3">
    <source>
        <dbReference type="SAM" id="SignalP"/>
    </source>
</evidence>
<feature type="chain" id="PRO_5012069073" evidence="3">
    <location>
        <begin position="25"/>
        <end position="164"/>
    </location>
</feature>
<keyword evidence="2 3" id="KW-0732">Signal</keyword>
<dbReference type="SUPFAM" id="SSF56925">
    <property type="entry name" value="OMPA-like"/>
    <property type="match status" value="1"/>
</dbReference>
<evidence type="ECO:0000313" key="5">
    <source>
        <dbReference type="EMBL" id="SFZ73926.1"/>
    </source>
</evidence>
<evidence type="ECO:0000313" key="6">
    <source>
        <dbReference type="Proteomes" id="UP000186513"/>
    </source>
</evidence>
<dbReference type="Pfam" id="PF13505">
    <property type="entry name" value="OMP_b-brl"/>
    <property type="match status" value="1"/>
</dbReference>
<dbReference type="Proteomes" id="UP000186513">
    <property type="component" value="Unassembled WGS sequence"/>
</dbReference>
<evidence type="ECO:0000256" key="2">
    <source>
        <dbReference type="ARBA" id="ARBA00022729"/>
    </source>
</evidence>
<dbReference type="InterPro" id="IPR027385">
    <property type="entry name" value="Beta-barrel_OMP"/>
</dbReference>
<dbReference type="InterPro" id="IPR011250">
    <property type="entry name" value="OMP/PagP_B-barrel"/>
</dbReference>
<dbReference type="NCBIfam" id="TIGR01414">
    <property type="entry name" value="autotrans_barl"/>
    <property type="match status" value="1"/>
</dbReference>
<dbReference type="STRING" id="1121279.SAMN02745887_01038"/>
<evidence type="ECO:0000259" key="4">
    <source>
        <dbReference type="Pfam" id="PF13505"/>
    </source>
</evidence>
<feature type="domain" description="Outer membrane protein beta-barrel" evidence="4">
    <location>
        <begin position="11"/>
        <end position="164"/>
    </location>
</feature>
<protein>
    <submittedName>
        <fullName evidence="5">Outer membrane autotransporter barrel domain-containing protein/outer membrane insertion C-terminal signal</fullName>
    </submittedName>
</protein>
<reference evidence="5 6" key="1">
    <citation type="submission" date="2016-11" db="EMBL/GenBank/DDBJ databases">
        <authorList>
            <person name="Jaros S."/>
            <person name="Januszkiewicz K."/>
            <person name="Wedrychowicz H."/>
        </authorList>
    </citation>
    <scope>NUCLEOTIDE SEQUENCE [LARGE SCALE GENOMIC DNA]</scope>
    <source>
        <strain evidence="5 6">DSM 18899</strain>
    </source>
</reference>